<evidence type="ECO:0000256" key="2">
    <source>
        <dbReference type="SAM" id="SignalP"/>
    </source>
</evidence>
<reference evidence="3 4" key="2">
    <citation type="journal article" date="2015" name="Stand. Genomic Sci.">
        <title>Draft genome sequence of Cellulomonas carbonis T26(T) and comparative analysis of six Cellulomonas genomes.</title>
        <authorList>
            <person name="Zhuang W."/>
            <person name="Zhang S."/>
            <person name="Xia X."/>
            <person name="Wang G."/>
        </authorList>
    </citation>
    <scope>NUCLEOTIDE SEQUENCE [LARGE SCALE GENOMIC DNA]</scope>
    <source>
        <strain evidence="3 4">T26</strain>
    </source>
</reference>
<evidence type="ECO:0000313" key="4">
    <source>
        <dbReference type="Proteomes" id="UP000029839"/>
    </source>
</evidence>
<name>A0A0A0BMN7_9CELL</name>
<dbReference type="EMBL" id="AXCY01000080">
    <property type="protein sequence ID" value="KGM09733.1"/>
    <property type="molecule type" value="Genomic_DNA"/>
</dbReference>
<dbReference type="Proteomes" id="UP000029839">
    <property type="component" value="Unassembled WGS sequence"/>
</dbReference>
<reference evidence="3 4" key="1">
    <citation type="submission" date="2013-08" db="EMBL/GenBank/DDBJ databases">
        <title>Genome sequencing of Cellulomonas carbonis T26.</title>
        <authorList>
            <person name="Chen F."/>
            <person name="Li Y."/>
            <person name="Wang G."/>
        </authorList>
    </citation>
    <scope>NUCLEOTIDE SEQUENCE [LARGE SCALE GENOMIC DNA]</scope>
    <source>
        <strain evidence="3 4">T26</strain>
    </source>
</reference>
<proteinExistence type="predicted"/>
<evidence type="ECO:0000313" key="3">
    <source>
        <dbReference type="EMBL" id="KGM09733.1"/>
    </source>
</evidence>
<dbReference type="PROSITE" id="PS51257">
    <property type="entry name" value="PROKAR_LIPOPROTEIN"/>
    <property type="match status" value="1"/>
</dbReference>
<keyword evidence="2" id="KW-0732">Signal</keyword>
<feature type="region of interest" description="Disordered" evidence="1">
    <location>
        <begin position="19"/>
        <end position="63"/>
    </location>
</feature>
<protein>
    <recommendedName>
        <fullName evidence="5">Lipoprotein</fullName>
    </recommendedName>
</protein>
<evidence type="ECO:0008006" key="5">
    <source>
        <dbReference type="Google" id="ProtNLM"/>
    </source>
</evidence>
<organism evidence="3 4">
    <name type="scientific">Cellulomonas carbonis T26</name>
    <dbReference type="NCBI Taxonomy" id="947969"/>
    <lineage>
        <taxon>Bacteria</taxon>
        <taxon>Bacillati</taxon>
        <taxon>Actinomycetota</taxon>
        <taxon>Actinomycetes</taxon>
        <taxon>Micrococcales</taxon>
        <taxon>Cellulomonadaceae</taxon>
        <taxon>Cellulomonas</taxon>
    </lineage>
</organism>
<evidence type="ECO:0000256" key="1">
    <source>
        <dbReference type="SAM" id="MobiDB-lite"/>
    </source>
</evidence>
<feature type="signal peptide" evidence="2">
    <location>
        <begin position="1"/>
        <end position="22"/>
    </location>
</feature>
<comment type="caution">
    <text evidence="3">The sequence shown here is derived from an EMBL/GenBank/DDBJ whole genome shotgun (WGS) entry which is preliminary data.</text>
</comment>
<sequence>MRRRLAALTAVPLLLLVGCSSDDGSPAGGTDRGVEDTDDLEQTEPPASVDAGSEEEPFQCTPLSVDPAGVYTVGDAGTVELLAVDGVLDLGEVIPTDGWTHEVTEEDDDDVEVTFTGDDGGEIALVASLQADDADPTLEICGRVE</sequence>
<accession>A0A0A0BMN7</accession>
<dbReference type="AlphaFoldDB" id="A0A0A0BMN7"/>
<feature type="chain" id="PRO_5001967387" description="Lipoprotein" evidence="2">
    <location>
        <begin position="23"/>
        <end position="145"/>
    </location>
</feature>
<gene>
    <name evidence="3" type="ORF">N868_09480</name>
</gene>
<keyword evidence="4" id="KW-1185">Reference proteome</keyword>
<dbReference type="RefSeq" id="WP_043608152.1">
    <property type="nucleotide sequence ID" value="NZ_AXCY01000080.1"/>
</dbReference>